<gene>
    <name evidence="18" type="ORF">SAMN06265355_111116</name>
</gene>
<evidence type="ECO:0000256" key="1">
    <source>
        <dbReference type="ARBA" id="ARBA00004651"/>
    </source>
</evidence>
<feature type="transmembrane region" description="Helical" evidence="14">
    <location>
        <begin position="53"/>
        <end position="74"/>
    </location>
</feature>
<dbReference type="PANTHER" id="PTHR39188">
    <property type="entry name" value="MEMBRANE-ASSOCIATED ZINC METALLOPROTEASE M50B"/>
    <property type="match status" value="1"/>
</dbReference>
<sequence>MKQTFRFGTFRGIAVGMHWSVLVIMLLIAEILARSVLPAADPGAPPGARWTAAVLAAVLFMGSLAAHEFGHALVARRHDVRVGSITLWALGGLAELDGEPATARADLQIAGVGPLTSAAAGAVFAGAWAAGHALGAPVIVTASLSWLAATNILIAVFNLLPGAPLDGGRILRALLWGRSGDRASATRSAQRAGLVLGQTMIGVGLLMLLLWSWFNGLWLAVVGWFISSSARAEARWSDLREAARDLRVADVMTRDPDHGWAWQPASAFVQDVAARSRQTVFPVVSVSGDPVGAVTVDRLARVPERETGVTLGDLSVPLGSDRIVGPEQPVDALLQMAPVAGDLVAAVAADHHLLGIVTTDDLQRMMRQTRLRRGSPAPA</sequence>
<feature type="binding site" evidence="16">
    <location>
        <position position="166"/>
    </location>
    <ligand>
        <name>Zn(2+)</name>
        <dbReference type="ChEBI" id="CHEBI:29105"/>
        <note>catalytic</note>
    </ligand>
</feature>
<dbReference type="AlphaFoldDB" id="A0A239BVX5"/>
<keyword evidence="3 14" id="KW-1003">Cell membrane</keyword>
<keyword evidence="8 14" id="KW-0378">Hydrolase</keyword>
<dbReference type="SUPFAM" id="SSF54631">
    <property type="entry name" value="CBS-domain pair"/>
    <property type="match status" value="1"/>
</dbReference>
<feature type="transmembrane region" description="Helical" evidence="14">
    <location>
        <begin position="136"/>
        <end position="160"/>
    </location>
</feature>
<keyword evidence="13 14" id="KW-0472">Membrane</keyword>
<evidence type="ECO:0000256" key="9">
    <source>
        <dbReference type="ARBA" id="ARBA00022833"/>
    </source>
</evidence>
<accession>A0A239BVX5</accession>
<evidence type="ECO:0000259" key="17">
    <source>
        <dbReference type="Pfam" id="PF02163"/>
    </source>
</evidence>
<feature type="domain" description="Peptidase M50" evidence="17">
    <location>
        <begin position="140"/>
        <end position="195"/>
    </location>
</feature>
<evidence type="ECO:0000313" key="18">
    <source>
        <dbReference type="EMBL" id="SNS11591.1"/>
    </source>
</evidence>
<reference evidence="19" key="1">
    <citation type="submission" date="2017-06" db="EMBL/GenBank/DDBJ databases">
        <authorList>
            <person name="Varghese N."/>
            <person name="Submissions S."/>
        </authorList>
    </citation>
    <scope>NUCLEOTIDE SEQUENCE [LARGE SCALE GENOMIC DNA]</scope>
    <source>
        <strain evidence="19">DSM 44485</strain>
    </source>
</reference>
<evidence type="ECO:0000313" key="19">
    <source>
        <dbReference type="Proteomes" id="UP000198420"/>
    </source>
</evidence>
<keyword evidence="4 14" id="KW-0645">Protease</keyword>
<dbReference type="InterPro" id="IPR016483">
    <property type="entry name" value="UCP006404_Pept_M50_CBS"/>
</dbReference>
<comment type="cofactor">
    <cofactor evidence="14 16">
        <name>Zn(2+)</name>
        <dbReference type="ChEBI" id="CHEBI:29105"/>
    </cofactor>
    <text evidence="14 16">Binds 1 zinc ion per subunit.</text>
</comment>
<evidence type="ECO:0000256" key="10">
    <source>
        <dbReference type="ARBA" id="ARBA00022989"/>
    </source>
</evidence>
<feature type="transmembrane region" description="Helical" evidence="14">
    <location>
        <begin position="109"/>
        <end position="130"/>
    </location>
</feature>
<name>A0A239BVX5_9ACTN</name>
<dbReference type="CDD" id="cd06164">
    <property type="entry name" value="S2P-M50_SpoIVFB_CBS"/>
    <property type="match status" value="1"/>
</dbReference>
<dbReference type="InterPro" id="IPR008915">
    <property type="entry name" value="Peptidase_M50"/>
</dbReference>
<keyword evidence="6 14" id="KW-0479">Metal-binding</keyword>
<dbReference type="GO" id="GO:0006508">
    <property type="term" value="P:proteolysis"/>
    <property type="evidence" value="ECO:0007669"/>
    <property type="project" value="UniProtKB-KW"/>
</dbReference>
<dbReference type="Proteomes" id="UP000198420">
    <property type="component" value="Unassembled WGS sequence"/>
</dbReference>
<feature type="transmembrane region" description="Helical" evidence="14">
    <location>
        <begin position="192"/>
        <end position="211"/>
    </location>
</feature>
<evidence type="ECO:0000256" key="8">
    <source>
        <dbReference type="ARBA" id="ARBA00022801"/>
    </source>
</evidence>
<feature type="binding site" evidence="16">
    <location>
        <position position="71"/>
    </location>
    <ligand>
        <name>Zn(2+)</name>
        <dbReference type="ChEBI" id="CHEBI:29105"/>
        <note>catalytic</note>
    </ligand>
</feature>
<keyword evidence="9 14" id="KW-0862">Zinc</keyword>
<evidence type="ECO:0000256" key="11">
    <source>
        <dbReference type="ARBA" id="ARBA00023049"/>
    </source>
</evidence>
<dbReference type="RefSeq" id="WP_179279016.1">
    <property type="nucleotide sequence ID" value="NZ_FZNP01000011.1"/>
</dbReference>
<proteinExistence type="inferred from homology"/>
<evidence type="ECO:0000256" key="13">
    <source>
        <dbReference type="ARBA" id="ARBA00023136"/>
    </source>
</evidence>
<feature type="binding site" evidence="16">
    <location>
        <position position="67"/>
    </location>
    <ligand>
        <name>Zn(2+)</name>
        <dbReference type="ChEBI" id="CHEBI:29105"/>
        <note>catalytic</note>
    </ligand>
</feature>
<keyword evidence="5 14" id="KW-0812">Transmembrane</keyword>
<evidence type="ECO:0000256" key="15">
    <source>
        <dbReference type="PIRSR" id="PIRSR006404-1"/>
    </source>
</evidence>
<dbReference type="Pfam" id="PF02163">
    <property type="entry name" value="Peptidase_M50"/>
    <property type="match status" value="2"/>
</dbReference>
<keyword evidence="11 14" id="KW-0482">Metalloprotease</keyword>
<keyword evidence="12" id="KW-0129">CBS domain</keyword>
<dbReference type="PIRSF" id="PIRSF006404">
    <property type="entry name" value="UCP006404_Pept_M50_CBS"/>
    <property type="match status" value="1"/>
</dbReference>
<evidence type="ECO:0000256" key="14">
    <source>
        <dbReference type="PIRNR" id="PIRNR006404"/>
    </source>
</evidence>
<keyword evidence="7" id="KW-0677">Repeat</keyword>
<evidence type="ECO:0000256" key="4">
    <source>
        <dbReference type="ARBA" id="ARBA00022670"/>
    </source>
</evidence>
<evidence type="ECO:0000256" key="5">
    <source>
        <dbReference type="ARBA" id="ARBA00022692"/>
    </source>
</evidence>
<dbReference type="PANTHER" id="PTHR39188:SF3">
    <property type="entry name" value="STAGE IV SPORULATION PROTEIN FB"/>
    <property type="match status" value="1"/>
</dbReference>
<dbReference type="InterPro" id="IPR046342">
    <property type="entry name" value="CBS_dom_sf"/>
</dbReference>
<evidence type="ECO:0000256" key="6">
    <source>
        <dbReference type="ARBA" id="ARBA00022723"/>
    </source>
</evidence>
<evidence type="ECO:0000256" key="3">
    <source>
        <dbReference type="ARBA" id="ARBA00022475"/>
    </source>
</evidence>
<dbReference type="EMBL" id="FZNP01000011">
    <property type="protein sequence ID" value="SNS11591.1"/>
    <property type="molecule type" value="Genomic_DNA"/>
</dbReference>
<evidence type="ECO:0000256" key="2">
    <source>
        <dbReference type="ARBA" id="ARBA00007931"/>
    </source>
</evidence>
<dbReference type="GO" id="GO:0008237">
    <property type="term" value="F:metallopeptidase activity"/>
    <property type="evidence" value="ECO:0007669"/>
    <property type="project" value="UniProtKB-UniRule"/>
</dbReference>
<comment type="similarity">
    <text evidence="2 14">Belongs to the peptidase M50B family.</text>
</comment>
<protein>
    <recommendedName>
        <fullName evidence="14">Zinc metalloprotease</fullName>
    </recommendedName>
</protein>
<comment type="subcellular location">
    <subcellularLocation>
        <location evidence="1 14">Cell membrane</location>
        <topology evidence="1 14">Multi-pass membrane protein</topology>
    </subcellularLocation>
</comment>
<evidence type="ECO:0000256" key="12">
    <source>
        <dbReference type="ARBA" id="ARBA00023122"/>
    </source>
</evidence>
<feature type="transmembrane region" description="Helical" evidence="14">
    <location>
        <begin position="12"/>
        <end position="33"/>
    </location>
</feature>
<evidence type="ECO:0000256" key="16">
    <source>
        <dbReference type="PIRSR" id="PIRSR006404-2"/>
    </source>
</evidence>
<evidence type="ECO:0000256" key="7">
    <source>
        <dbReference type="ARBA" id="ARBA00022737"/>
    </source>
</evidence>
<feature type="domain" description="Peptidase M50" evidence="17">
    <location>
        <begin position="56"/>
        <end position="126"/>
    </location>
</feature>
<organism evidence="18 19">
    <name type="scientific">Actinomadura mexicana</name>
    <dbReference type="NCBI Taxonomy" id="134959"/>
    <lineage>
        <taxon>Bacteria</taxon>
        <taxon>Bacillati</taxon>
        <taxon>Actinomycetota</taxon>
        <taxon>Actinomycetes</taxon>
        <taxon>Streptosporangiales</taxon>
        <taxon>Thermomonosporaceae</taxon>
        <taxon>Actinomadura</taxon>
    </lineage>
</organism>
<keyword evidence="10 14" id="KW-1133">Transmembrane helix</keyword>
<dbReference type="GO" id="GO:0005886">
    <property type="term" value="C:plasma membrane"/>
    <property type="evidence" value="ECO:0007669"/>
    <property type="project" value="UniProtKB-SubCell"/>
</dbReference>
<feature type="active site" evidence="15">
    <location>
        <position position="68"/>
    </location>
</feature>
<dbReference type="GO" id="GO:0046872">
    <property type="term" value="F:metal ion binding"/>
    <property type="evidence" value="ECO:0007669"/>
    <property type="project" value="UniProtKB-UniRule"/>
</dbReference>
<keyword evidence="19" id="KW-1185">Reference proteome</keyword>